<proteinExistence type="predicted"/>
<comment type="caution">
    <text evidence="1">The sequence shown here is derived from an EMBL/GenBank/DDBJ whole genome shotgun (WGS) entry which is preliminary data.</text>
</comment>
<name>A0ABX5LMX8_9BACT</name>
<reference evidence="1 2" key="1">
    <citation type="submission" date="2018-05" db="EMBL/GenBank/DDBJ databases">
        <title>Animal gut microbial communities from fecal samples from Wisconsin, USA.</title>
        <authorList>
            <person name="Neumann A."/>
        </authorList>
    </citation>
    <scope>NUCLEOTIDE SEQUENCE [LARGE SCALE GENOMIC DNA]</scope>
    <source>
        <strain evidence="1 2">UWS4</strain>
    </source>
</reference>
<sequence>MAKSFSARGFESLELRTLSLEILSSKQKGISSVKSFRWRVQMKFLATFFRMDTSNEISCHYFDRGNSSLKIFGLI</sequence>
<accession>A0ABX5LMX8</accession>
<evidence type="ECO:0000313" key="1">
    <source>
        <dbReference type="EMBL" id="PWK84319.1"/>
    </source>
</evidence>
<dbReference type="EMBL" id="QGHD01000055">
    <property type="protein sequence ID" value="PWK84319.1"/>
    <property type="molecule type" value="Genomic_DNA"/>
</dbReference>
<dbReference type="Proteomes" id="UP000245523">
    <property type="component" value="Unassembled WGS sequence"/>
</dbReference>
<evidence type="ECO:0000313" key="2">
    <source>
        <dbReference type="Proteomes" id="UP000245523"/>
    </source>
</evidence>
<keyword evidence="2" id="KW-1185">Reference proteome</keyword>
<protein>
    <submittedName>
        <fullName evidence="1">Uncharacterized protein</fullName>
    </submittedName>
</protein>
<gene>
    <name evidence="1" type="ORF">B0H50_1552</name>
</gene>
<organism evidence="1 2">
    <name type="scientific">Hallerella porci</name>
    <dbReference type="NCBI Taxonomy" id="1945871"/>
    <lineage>
        <taxon>Bacteria</taxon>
        <taxon>Pseudomonadati</taxon>
        <taxon>Fibrobacterota</taxon>
        <taxon>Fibrobacteria</taxon>
        <taxon>Fibrobacterales</taxon>
        <taxon>Fibrobacteraceae</taxon>
        <taxon>Hallerella</taxon>
    </lineage>
</organism>